<evidence type="ECO:0000259" key="6">
    <source>
        <dbReference type="SMART" id="SM00945"/>
    </source>
</evidence>
<comment type="function">
    <text evidence="4">RNA chaperone with significant RNA binding, RNA strand exchange and RNA duplexing activities.</text>
</comment>
<dbReference type="PANTHER" id="PTHR38106">
    <property type="entry name" value="RNA CHAPERONE PROQ"/>
    <property type="match status" value="1"/>
</dbReference>
<dbReference type="Pfam" id="PF04352">
    <property type="entry name" value="ProQ"/>
    <property type="match status" value="1"/>
</dbReference>
<dbReference type="RefSeq" id="WP_126761878.1">
    <property type="nucleotide sequence ID" value="NZ_JBHLTZ010000004.1"/>
</dbReference>
<dbReference type="HAMAP" id="MF_00749">
    <property type="entry name" value="ProQ"/>
    <property type="match status" value="1"/>
</dbReference>
<dbReference type="Pfam" id="PF17516">
    <property type="entry name" value="ProQ_C"/>
    <property type="match status" value="1"/>
</dbReference>
<dbReference type="OrthoDB" id="8421419at2"/>
<keyword evidence="2 4" id="KW-0694">RNA-binding</keyword>
<organism evidence="7 8">
    <name type="scientific">Pseudidiomarina halophila</name>
    <dbReference type="NCBI Taxonomy" id="1449799"/>
    <lineage>
        <taxon>Bacteria</taxon>
        <taxon>Pseudomonadati</taxon>
        <taxon>Pseudomonadota</taxon>
        <taxon>Gammaproteobacteria</taxon>
        <taxon>Alteromonadales</taxon>
        <taxon>Idiomarinaceae</taxon>
        <taxon>Pseudidiomarina</taxon>
    </lineage>
</organism>
<feature type="compositionally biased region" description="Low complexity" evidence="5">
    <location>
        <begin position="118"/>
        <end position="128"/>
    </location>
</feature>
<dbReference type="Gene3D" id="1.10.1710.10">
    <property type="entry name" value="ProQ/FinO domain"/>
    <property type="match status" value="1"/>
</dbReference>
<comment type="similarity">
    <text evidence="4">Belongs to the ProQ family.</text>
</comment>
<dbReference type="NCBIfam" id="NF003434">
    <property type="entry name" value="PRK04950.1"/>
    <property type="match status" value="1"/>
</dbReference>
<dbReference type="GO" id="GO:0010608">
    <property type="term" value="P:post-transcriptional regulation of gene expression"/>
    <property type="evidence" value="ECO:0007669"/>
    <property type="project" value="InterPro"/>
</dbReference>
<comment type="subcellular location">
    <subcellularLocation>
        <location evidence="4">Cytoplasm</location>
    </subcellularLocation>
</comment>
<dbReference type="SUPFAM" id="SSF48657">
    <property type="entry name" value="FinO-like"/>
    <property type="match status" value="1"/>
</dbReference>
<name>A0A432Y0J9_9GAMM</name>
<dbReference type="InterPro" id="IPR023529">
    <property type="entry name" value="ProQ"/>
</dbReference>
<evidence type="ECO:0000256" key="4">
    <source>
        <dbReference type="HAMAP-Rule" id="MF_00749"/>
    </source>
</evidence>
<dbReference type="InterPro" id="IPR016103">
    <property type="entry name" value="ProQ/FinO"/>
</dbReference>
<evidence type="ECO:0000313" key="7">
    <source>
        <dbReference type="EMBL" id="RUO54466.1"/>
    </source>
</evidence>
<feature type="region of interest" description="Disordered" evidence="5">
    <location>
        <begin position="103"/>
        <end position="159"/>
    </location>
</feature>
<accession>A0A432Y0J9</accession>
<evidence type="ECO:0000313" key="8">
    <source>
        <dbReference type="Proteomes" id="UP000287198"/>
    </source>
</evidence>
<dbReference type="Proteomes" id="UP000287198">
    <property type="component" value="Unassembled WGS sequence"/>
</dbReference>
<keyword evidence="3 4" id="KW-0143">Chaperone</keyword>
<dbReference type="AlphaFoldDB" id="A0A432Y0J9"/>
<dbReference type="InterPro" id="IPR035236">
    <property type="entry name" value="ProQ_C"/>
</dbReference>
<evidence type="ECO:0000256" key="1">
    <source>
        <dbReference type="ARBA" id="ARBA00022490"/>
    </source>
</evidence>
<dbReference type="GO" id="GO:0005829">
    <property type="term" value="C:cytosol"/>
    <property type="evidence" value="ECO:0007669"/>
    <property type="project" value="TreeGrafter"/>
</dbReference>
<reference evidence="8" key="1">
    <citation type="journal article" date="2018" name="Front. Microbiol.">
        <title>Genome-Based Analysis Reveals the Taxonomy and Diversity of the Family Idiomarinaceae.</title>
        <authorList>
            <person name="Liu Y."/>
            <person name="Lai Q."/>
            <person name="Shao Z."/>
        </authorList>
    </citation>
    <scope>NUCLEOTIDE SEQUENCE [LARGE SCALE GENOMIC DNA]</scope>
    <source>
        <strain evidence="8">BH195</strain>
    </source>
</reference>
<protein>
    <recommendedName>
        <fullName evidence="4">RNA chaperone ProQ</fullName>
    </recommendedName>
</protein>
<dbReference type="InterPro" id="IPR036442">
    <property type="entry name" value="ProQ/FinO_sf"/>
</dbReference>
<dbReference type="EMBL" id="PIPW01000001">
    <property type="protein sequence ID" value="RUO54466.1"/>
    <property type="molecule type" value="Genomic_DNA"/>
</dbReference>
<dbReference type="GO" id="GO:0034057">
    <property type="term" value="F:RNA strand-exchange activity"/>
    <property type="evidence" value="ECO:0007669"/>
    <property type="project" value="UniProtKB-UniRule"/>
</dbReference>
<evidence type="ECO:0000256" key="5">
    <source>
        <dbReference type="SAM" id="MobiDB-lite"/>
    </source>
</evidence>
<dbReference type="SMART" id="SM00945">
    <property type="entry name" value="ProQ"/>
    <property type="match status" value="1"/>
</dbReference>
<dbReference type="PANTHER" id="PTHR38106:SF1">
    <property type="entry name" value="RNA CHAPERONE PROQ"/>
    <property type="match status" value="1"/>
</dbReference>
<gene>
    <name evidence="4" type="primary">proQ</name>
    <name evidence="7" type="ORF">CWI69_03370</name>
</gene>
<feature type="domain" description="ProQ/FinO" evidence="6">
    <location>
        <begin position="5"/>
        <end position="119"/>
    </location>
</feature>
<evidence type="ECO:0000256" key="3">
    <source>
        <dbReference type="ARBA" id="ARBA00023186"/>
    </source>
</evidence>
<proteinExistence type="inferred from homology"/>
<dbReference type="GO" id="GO:0033592">
    <property type="term" value="F:RNA strand annealing activity"/>
    <property type="evidence" value="ECO:0007669"/>
    <property type="project" value="UniProtKB-UniRule"/>
</dbReference>
<evidence type="ECO:0000256" key="2">
    <source>
        <dbReference type="ARBA" id="ARBA00022884"/>
    </source>
</evidence>
<keyword evidence="8" id="KW-1185">Reference proteome</keyword>
<comment type="caution">
    <text evidence="7">The sequence shown here is derived from an EMBL/GenBank/DDBJ whole genome shotgun (WGS) entry which is preliminary data.</text>
</comment>
<keyword evidence="1 4" id="KW-0963">Cytoplasm</keyword>
<sequence>MTEVKKLSNNKEVLAYLAEKFPACFSLDGDAKPLKIGIFEDLAKQLEDDDSVSKTRLRTALRHYTNSWRYLRAMKQGAERVDLTGEPVSKVDEEQQTHAAEALAQSKAAAAERKKAATAKPRATPQRAKVPNRNKTAEKTTAETKAPTKRASKKVTQPKLQAAEKANLRTGQKVQVKAGKQPIAGEVVEVDRNDVVVQLHNGLTVKVTVDAIFLAQQE</sequence>